<dbReference type="Gene3D" id="2.60.40.790">
    <property type="match status" value="1"/>
</dbReference>
<dbReference type="InterPro" id="IPR002068">
    <property type="entry name" value="A-crystallin/Hsp20_dom"/>
</dbReference>
<evidence type="ECO:0000259" key="4">
    <source>
        <dbReference type="PROSITE" id="PS01031"/>
    </source>
</evidence>
<dbReference type="OrthoDB" id="1431247at2759"/>
<reference evidence="5" key="1">
    <citation type="submission" date="2022-07" db="EMBL/GenBank/DDBJ databases">
        <title>Phylogenomic reconstructions and comparative analyses of Kickxellomycotina fungi.</title>
        <authorList>
            <person name="Reynolds N.K."/>
            <person name="Stajich J.E."/>
            <person name="Barry K."/>
            <person name="Grigoriev I.V."/>
            <person name="Crous P."/>
            <person name="Smith M.E."/>
        </authorList>
    </citation>
    <scope>NUCLEOTIDE SEQUENCE</scope>
    <source>
        <strain evidence="5">RSA 1196</strain>
    </source>
</reference>
<dbReference type="EMBL" id="JANBPY010003771">
    <property type="protein sequence ID" value="KAJ1950303.1"/>
    <property type="molecule type" value="Genomic_DNA"/>
</dbReference>
<dbReference type="PANTHER" id="PTHR11527">
    <property type="entry name" value="HEAT-SHOCK PROTEIN 20 FAMILY MEMBER"/>
    <property type="match status" value="1"/>
</dbReference>
<name>A0A9W8E3H8_9FUNG</name>
<dbReference type="InterPro" id="IPR031107">
    <property type="entry name" value="Small_HSP"/>
</dbReference>
<evidence type="ECO:0000313" key="5">
    <source>
        <dbReference type="EMBL" id="KAJ1950303.1"/>
    </source>
</evidence>
<feature type="domain" description="SHSP" evidence="4">
    <location>
        <begin position="87"/>
        <end position="188"/>
    </location>
</feature>
<gene>
    <name evidence="5" type="ORF">IWQ62_006590</name>
</gene>
<evidence type="ECO:0000256" key="1">
    <source>
        <dbReference type="ARBA" id="ARBA00023016"/>
    </source>
</evidence>
<evidence type="ECO:0000256" key="2">
    <source>
        <dbReference type="PROSITE-ProRule" id="PRU00285"/>
    </source>
</evidence>
<dbReference type="Pfam" id="PF00011">
    <property type="entry name" value="HSP20"/>
    <property type="match status" value="1"/>
</dbReference>
<dbReference type="SUPFAM" id="SSF49764">
    <property type="entry name" value="HSP20-like chaperones"/>
    <property type="match status" value="1"/>
</dbReference>
<keyword evidence="1" id="KW-0346">Stress response</keyword>
<dbReference type="InterPro" id="IPR008978">
    <property type="entry name" value="HSP20-like_chaperone"/>
</dbReference>
<keyword evidence="6" id="KW-1185">Reference proteome</keyword>
<comment type="similarity">
    <text evidence="2 3">Belongs to the small heat shock protein (HSP20) family.</text>
</comment>
<evidence type="ECO:0000313" key="6">
    <source>
        <dbReference type="Proteomes" id="UP001150925"/>
    </source>
</evidence>
<organism evidence="5 6">
    <name type="scientific">Dispira parvispora</name>
    <dbReference type="NCBI Taxonomy" id="1520584"/>
    <lineage>
        <taxon>Eukaryota</taxon>
        <taxon>Fungi</taxon>
        <taxon>Fungi incertae sedis</taxon>
        <taxon>Zoopagomycota</taxon>
        <taxon>Kickxellomycotina</taxon>
        <taxon>Dimargaritomycetes</taxon>
        <taxon>Dimargaritales</taxon>
        <taxon>Dimargaritaceae</taxon>
        <taxon>Dispira</taxon>
    </lineage>
</organism>
<accession>A0A9W8E3H8</accession>
<dbReference type="PROSITE" id="PS01031">
    <property type="entry name" value="SHSP"/>
    <property type="match status" value="1"/>
</dbReference>
<comment type="caution">
    <text evidence="5">The sequence shown here is derived from an EMBL/GenBank/DDBJ whole genome shotgun (WGS) entry which is preliminary data.</text>
</comment>
<protein>
    <recommendedName>
        <fullName evidence="4">SHSP domain-containing protein</fullName>
    </recommendedName>
</protein>
<dbReference type="CDD" id="cd06464">
    <property type="entry name" value="ACD_sHsps-like"/>
    <property type="match status" value="1"/>
</dbReference>
<dbReference type="Proteomes" id="UP001150925">
    <property type="component" value="Unassembled WGS sequence"/>
</dbReference>
<dbReference type="AlphaFoldDB" id="A0A9W8E3H8"/>
<sequence length="188" mass="21360">MSIKQHWFKDAFYTSFQNGKALVKEPVSNEKNLPVCTKCSVHHYTLMPAFYSAFDLSKHSCEHIHEYMHNHFMCCCHLSFHATGVCTTHGCWHPSIDVYETDKEYTVQVNLPGVDANKVICDVYKGSLMIVGEIKRDDKMQKTLTHGERDFGSFCRRIPLPEAAVANAKDSKAKFDNGVLTVSLPKKK</sequence>
<proteinExistence type="inferred from homology"/>
<evidence type="ECO:0000256" key="3">
    <source>
        <dbReference type="RuleBase" id="RU003616"/>
    </source>
</evidence>